<comment type="similarity">
    <text evidence="1">Belongs to the IPP transferase family.</text>
</comment>
<accession>A0A835UYI8</accession>
<sequence>MRRVIDGQRLCLSEERQKRAQREEAESKQIAVRTPESGTNAHHLCRSAGNGNFHKHLESIRRHPFYMKLPSPTGVIIKRGLLPSFHGAVVASAGEGRILKQPPEYVGVYGERARGREDVVVIMGATGTGKSKLSIDIAGRFPAEVVNADKIQVYRGLDITTNKMPMIERRGVPHHLLGDFDPDLGELQPEEFRSLAEEAVAGITSRGRIPVVAGGSNSYIHAMMVDEYDPGENPFVEKPASKQGSLQYRSCLIWVDVEAATLAEHLDRRVDEMLGAGMVEELERYFDGEKEAEKRHPGLGKAIGVPEFREYFRRRRTAAGYEEAVAAIKENTRRLSGEQVRKIRRLEEIGWPLIRVDATEAVEAKLAARGRVAVEAAWEQNVLGPSLRAVERFSDNSSARRRLLPASKYCC</sequence>
<evidence type="ECO:0000256" key="4">
    <source>
        <dbReference type="ARBA" id="ARBA00022741"/>
    </source>
</evidence>
<evidence type="ECO:0000256" key="2">
    <source>
        <dbReference type="ARBA" id="ARBA00022679"/>
    </source>
</evidence>
<keyword evidence="7" id="KW-1185">Reference proteome</keyword>
<dbReference type="SUPFAM" id="SSF52540">
    <property type="entry name" value="P-loop containing nucleoside triphosphate hydrolases"/>
    <property type="match status" value="1"/>
</dbReference>
<proteinExistence type="inferred from homology"/>
<protein>
    <recommendedName>
        <fullName evidence="8">Adenylate isopentenyltransferase</fullName>
    </recommendedName>
</protein>
<evidence type="ECO:0000313" key="7">
    <source>
        <dbReference type="Proteomes" id="UP000636800"/>
    </source>
</evidence>
<dbReference type="GO" id="GO:0052381">
    <property type="term" value="F:tRNA dimethylallyltransferase activity"/>
    <property type="evidence" value="ECO:0007669"/>
    <property type="project" value="TreeGrafter"/>
</dbReference>
<keyword evidence="2" id="KW-0808">Transferase</keyword>
<evidence type="ECO:0000313" key="6">
    <source>
        <dbReference type="EMBL" id="KAG0480669.1"/>
    </source>
</evidence>
<dbReference type="GO" id="GO:0009691">
    <property type="term" value="P:cytokinin biosynthetic process"/>
    <property type="evidence" value="ECO:0007669"/>
    <property type="project" value="UniProtKB-KW"/>
</dbReference>
<gene>
    <name evidence="6" type="ORF">HPP92_011527</name>
</gene>
<evidence type="ECO:0000256" key="3">
    <source>
        <dbReference type="ARBA" id="ARBA00022712"/>
    </source>
</evidence>
<dbReference type="GO" id="GO:0005524">
    <property type="term" value="F:ATP binding"/>
    <property type="evidence" value="ECO:0007669"/>
    <property type="project" value="UniProtKB-KW"/>
</dbReference>
<dbReference type="PANTHER" id="PTHR11088">
    <property type="entry name" value="TRNA DIMETHYLALLYLTRANSFERASE"/>
    <property type="match status" value="1"/>
</dbReference>
<keyword evidence="3" id="KW-0203">Cytokinin biosynthesis</keyword>
<keyword evidence="4" id="KW-0547">Nucleotide-binding</keyword>
<name>A0A835UYI8_VANPL</name>
<dbReference type="GO" id="GO:0005739">
    <property type="term" value="C:mitochondrion"/>
    <property type="evidence" value="ECO:0007669"/>
    <property type="project" value="TreeGrafter"/>
</dbReference>
<comment type="caution">
    <text evidence="6">The sequence shown here is derived from an EMBL/GenBank/DDBJ whole genome shotgun (WGS) entry which is preliminary data.</text>
</comment>
<dbReference type="Pfam" id="PF01715">
    <property type="entry name" value="IPPT"/>
    <property type="match status" value="2"/>
</dbReference>
<dbReference type="Proteomes" id="UP000636800">
    <property type="component" value="Chromosome 5"/>
</dbReference>
<evidence type="ECO:0000256" key="5">
    <source>
        <dbReference type="ARBA" id="ARBA00022840"/>
    </source>
</evidence>
<dbReference type="InterPro" id="IPR027417">
    <property type="entry name" value="P-loop_NTPase"/>
</dbReference>
<dbReference type="Gene3D" id="3.40.50.300">
    <property type="entry name" value="P-loop containing nucleotide triphosphate hydrolases"/>
    <property type="match status" value="1"/>
</dbReference>
<dbReference type="GO" id="GO:0006400">
    <property type="term" value="P:tRNA modification"/>
    <property type="evidence" value="ECO:0007669"/>
    <property type="project" value="TreeGrafter"/>
</dbReference>
<dbReference type="Gene3D" id="1.10.287.890">
    <property type="entry name" value="Crystal structure of tRNA isopentenylpyrophosphate transferase (bh2366) domain"/>
    <property type="match status" value="1"/>
</dbReference>
<keyword evidence="5" id="KW-0067">ATP-binding</keyword>
<dbReference type="PANTHER" id="PTHR11088:SF86">
    <property type="entry name" value="ADENYLATE ISOPENTENYLTRANSFERASE 4-RELATED"/>
    <property type="match status" value="1"/>
</dbReference>
<dbReference type="InterPro" id="IPR039657">
    <property type="entry name" value="Dimethylallyltransferase"/>
</dbReference>
<evidence type="ECO:0000256" key="1">
    <source>
        <dbReference type="ARBA" id="ARBA00005842"/>
    </source>
</evidence>
<dbReference type="AlphaFoldDB" id="A0A835UYI8"/>
<reference evidence="6 7" key="1">
    <citation type="journal article" date="2020" name="Nat. Food">
        <title>A phased Vanilla planifolia genome enables genetic improvement of flavour and production.</title>
        <authorList>
            <person name="Hasing T."/>
            <person name="Tang H."/>
            <person name="Brym M."/>
            <person name="Khazi F."/>
            <person name="Huang T."/>
            <person name="Chambers A.H."/>
        </authorList>
    </citation>
    <scope>NUCLEOTIDE SEQUENCE [LARGE SCALE GENOMIC DNA]</scope>
    <source>
        <tissue evidence="6">Leaf</tissue>
    </source>
</reference>
<dbReference type="OrthoDB" id="775260at2759"/>
<evidence type="ECO:0008006" key="8">
    <source>
        <dbReference type="Google" id="ProtNLM"/>
    </source>
</evidence>
<dbReference type="EMBL" id="JADCNL010000005">
    <property type="protein sequence ID" value="KAG0480669.1"/>
    <property type="molecule type" value="Genomic_DNA"/>
</dbReference>
<organism evidence="6 7">
    <name type="scientific">Vanilla planifolia</name>
    <name type="common">Vanilla</name>
    <dbReference type="NCBI Taxonomy" id="51239"/>
    <lineage>
        <taxon>Eukaryota</taxon>
        <taxon>Viridiplantae</taxon>
        <taxon>Streptophyta</taxon>
        <taxon>Embryophyta</taxon>
        <taxon>Tracheophyta</taxon>
        <taxon>Spermatophyta</taxon>
        <taxon>Magnoliopsida</taxon>
        <taxon>Liliopsida</taxon>
        <taxon>Asparagales</taxon>
        <taxon>Orchidaceae</taxon>
        <taxon>Vanilloideae</taxon>
        <taxon>Vanilleae</taxon>
        <taxon>Vanilla</taxon>
    </lineage>
</organism>